<dbReference type="InterPro" id="IPR029026">
    <property type="entry name" value="tRNA_m1G_MTases_N"/>
</dbReference>
<dbReference type="SUPFAM" id="SSF75217">
    <property type="entry name" value="alpha/beta knot"/>
    <property type="match status" value="1"/>
</dbReference>
<dbReference type="InterPro" id="IPR033671">
    <property type="entry name" value="TrmH"/>
</dbReference>
<keyword evidence="3" id="KW-0808">Transferase</keyword>
<dbReference type="GO" id="GO:0008173">
    <property type="term" value="F:RNA methyltransferase activity"/>
    <property type="evidence" value="ECO:0007669"/>
    <property type="project" value="InterPro"/>
</dbReference>
<dbReference type="EMBL" id="BLLF01003687">
    <property type="protein sequence ID" value="GFH27955.1"/>
    <property type="molecule type" value="Genomic_DNA"/>
</dbReference>
<dbReference type="InterPro" id="IPR029028">
    <property type="entry name" value="Alpha/beta_knot_MTases"/>
</dbReference>
<keyword evidence="6" id="KW-1185">Reference proteome</keyword>
<dbReference type="PANTHER" id="PTHR43453:SF3">
    <property type="entry name" value="TRNA_RRNA METHYLTRANSFERASE SPOU TYPE DOMAIN-CONTAINING PROTEIN"/>
    <property type="match status" value="1"/>
</dbReference>
<keyword evidence="1" id="KW-0694">RNA-binding</keyword>
<dbReference type="PANTHER" id="PTHR43453">
    <property type="entry name" value="RRNA METHYLASE-LIKE"/>
    <property type="match status" value="1"/>
</dbReference>
<evidence type="ECO:0000313" key="5">
    <source>
        <dbReference type="EMBL" id="GFH27955.1"/>
    </source>
</evidence>
<keyword evidence="1" id="KW-0820">tRNA-binding</keyword>
<dbReference type="Pfam" id="PF00588">
    <property type="entry name" value="SpoU_methylase"/>
    <property type="match status" value="1"/>
</dbReference>
<dbReference type="GO" id="GO:0002938">
    <property type="term" value="P:tRNA guanine ribose methylation"/>
    <property type="evidence" value="ECO:0007669"/>
    <property type="project" value="TreeGrafter"/>
</dbReference>
<reference evidence="5 6" key="1">
    <citation type="submission" date="2020-02" db="EMBL/GenBank/DDBJ databases">
        <title>Draft genome sequence of Haematococcus lacustris strain NIES-144.</title>
        <authorList>
            <person name="Morimoto D."/>
            <person name="Nakagawa S."/>
            <person name="Yoshida T."/>
            <person name="Sawayama S."/>
        </authorList>
    </citation>
    <scope>NUCLEOTIDE SEQUENCE [LARGE SCALE GENOMIC DNA]</scope>
    <source>
        <strain evidence="5 6">NIES-144</strain>
    </source>
</reference>
<name>A0A6A0A616_HAELA</name>
<keyword evidence="2 5" id="KW-0489">Methyltransferase</keyword>
<protein>
    <submittedName>
        <fullName evidence="5">SpoU_methylase domain-containing protein</fullName>
    </submittedName>
</protein>
<evidence type="ECO:0000256" key="2">
    <source>
        <dbReference type="ARBA" id="ARBA00022603"/>
    </source>
</evidence>
<comment type="caution">
    <text evidence="5">The sequence shown here is derived from an EMBL/GenBank/DDBJ whole genome shotgun (WGS) entry which is preliminary data.</text>
</comment>
<proteinExistence type="predicted"/>
<feature type="domain" description="tRNA/rRNA methyltransferase SpoU type" evidence="4">
    <location>
        <begin position="28"/>
        <end position="128"/>
    </location>
</feature>
<sequence length="154" mass="17071">MGGVLVEGLDGLSHSKRRQEIRRRLLFSRAASQWLDVRYFWSVEACVAALQEGGWTIWATDLSTASELLCGSPGAAPPPLPHKLAVVMGREADGVSRQMLAAAHRRVYLPMFGMSASLNVMVATGMVLNSLFNCWPEARGGMEAERKQQLRREW</sequence>
<evidence type="ECO:0000256" key="1">
    <source>
        <dbReference type="ARBA" id="ARBA00022555"/>
    </source>
</evidence>
<evidence type="ECO:0000259" key="4">
    <source>
        <dbReference type="Pfam" id="PF00588"/>
    </source>
</evidence>
<dbReference type="GO" id="GO:0000049">
    <property type="term" value="F:tRNA binding"/>
    <property type="evidence" value="ECO:0007669"/>
    <property type="project" value="UniProtKB-KW"/>
</dbReference>
<evidence type="ECO:0000313" key="6">
    <source>
        <dbReference type="Proteomes" id="UP000485058"/>
    </source>
</evidence>
<gene>
    <name evidence="5" type="ORF">HaLaN_26356</name>
</gene>
<dbReference type="Gene3D" id="3.40.1280.10">
    <property type="match status" value="1"/>
</dbReference>
<dbReference type="AlphaFoldDB" id="A0A6A0A616"/>
<dbReference type="Proteomes" id="UP000485058">
    <property type="component" value="Unassembled WGS sequence"/>
</dbReference>
<evidence type="ECO:0000256" key="3">
    <source>
        <dbReference type="ARBA" id="ARBA00022679"/>
    </source>
</evidence>
<dbReference type="InterPro" id="IPR001537">
    <property type="entry name" value="SpoU_MeTrfase"/>
</dbReference>
<accession>A0A6A0A616</accession>
<organism evidence="5 6">
    <name type="scientific">Haematococcus lacustris</name>
    <name type="common">Green alga</name>
    <name type="synonym">Haematococcus pluvialis</name>
    <dbReference type="NCBI Taxonomy" id="44745"/>
    <lineage>
        <taxon>Eukaryota</taxon>
        <taxon>Viridiplantae</taxon>
        <taxon>Chlorophyta</taxon>
        <taxon>core chlorophytes</taxon>
        <taxon>Chlorophyceae</taxon>
        <taxon>CS clade</taxon>
        <taxon>Chlamydomonadales</taxon>
        <taxon>Haematococcaceae</taxon>
        <taxon>Haematococcus</taxon>
    </lineage>
</organism>